<keyword evidence="2" id="KW-0061">Asparagine biosynthesis</keyword>
<dbReference type="GO" id="GO:0004066">
    <property type="term" value="F:asparagine synthase (glutamine-hydrolyzing) activity"/>
    <property type="evidence" value="ECO:0007669"/>
    <property type="project" value="InterPro"/>
</dbReference>
<name>A0A6A0HD10_HYAAZ</name>
<reference evidence="5" key="1">
    <citation type="submission" date="2014-08" db="EMBL/GenBank/DDBJ databases">
        <authorList>
            <person name="Murali S."/>
            <person name="Richards S."/>
            <person name="Bandaranaike D."/>
            <person name="Bellair M."/>
            <person name="Blankenburg K."/>
            <person name="Chao H."/>
            <person name="Dinh H."/>
            <person name="Doddapaneni H."/>
            <person name="Dugan-Rocha S."/>
            <person name="Elkadiri S."/>
            <person name="Gnanaolivu R."/>
            <person name="Hughes D."/>
            <person name="Lee S."/>
            <person name="Li M."/>
            <person name="Ming W."/>
            <person name="Munidasa M."/>
            <person name="Muniz J."/>
            <person name="Nguyen L."/>
            <person name="Osuji N."/>
            <person name="Pu L.-L."/>
            <person name="Puazo M."/>
            <person name="Skinner E."/>
            <person name="Qu C."/>
            <person name="Quiroz J."/>
            <person name="Raj R."/>
            <person name="Weissenberger G."/>
            <person name="Xin Y."/>
            <person name="Zou X."/>
            <person name="Han Y."/>
            <person name="Worley K."/>
            <person name="Muzny D."/>
            <person name="Gibbs R."/>
        </authorList>
    </citation>
    <scope>NUCLEOTIDE SEQUENCE</scope>
    <source>
        <strain evidence="5">HAZT.00-mixed</strain>
        <tissue evidence="5">Whole organism</tissue>
    </source>
</reference>
<dbReference type="SUPFAM" id="SSF52402">
    <property type="entry name" value="Adenine nucleotide alpha hydrolases-like"/>
    <property type="match status" value="1"/>
</dbReference>
<dbReference type="CDD" id="cd01991">
    <property type="entry name" value="Asn_synthase_B_C"/>
    <property type="match status" value="1"/>
</dbReference>
<dbReference type="Gene3D" id="3.40.50.620">
    <property type="entry name" value="HUPs"/>
    <property type="match status" value="1"/>
</dbReference>
<dbReference type="InterPro" id="IPR014729">
    <property type="entry name" value="Rossmann-like_a/b/a_fold"/>
</dbReference>
<dbReference type="GO" id="GO:0006529">
    <property type="term" value="P:asparagine biosynthetic process"/>
    <property type="evidence" value="ECO:0007669"/>
    <property type="project" value="UniProtKB-KW"/>
</dbReference>
<evidence type="ECO:0000256" key="2">
    <source>
        <dbReference type="ARBA" id="ARBA00022888"/>
    </source>
</evidence>
<reference evidence="5" key="3">
    <citation type="submission" date="2019-06" db="EMBL/GenBank/DDBJ databases">
        <authorList>
            <person name="Poynton C."/>
            <person name="Hasenbein S."/>
            <person name="Benoit J.B."/>
            <person name="Sepulveda M.S."/>
            <person name="Poelchau M.F."/>
            <person name="Murali S.C."/>
            <person name="Chen S."/>
            <person name="Glastad K.M."/>
            <person name="Werren J.H."/>
            <person name="Vineis J.H."/>
            <person name="Bowen J.L."/>
            <person name="Friedrich M."/>
            <person name="Jones J."/>
            <person name="Robertson H.M."/>
            <person name="Feyereisen R."/>
            <person name="Mechler-Hickson A."/>
            <person name="Mathers N."/>
            <person name="Lee C.E."/>
            <person name="Colbourne J.K."/>
            <person name="Biales A."/>
            <person name="Johnston J.S."/>
            <person name="Wellborn G.A."/>
            <person name="Rosendale A.J."/>
            <person name="Cridge A.G."/>
            <person name="Munoz-Torres M.C."/>
            <person name="Bain P.A."/>
            <person name="Manny A.R."/>
            <person name="Major K.M."/>
            <person name="Lambert F.N."/>
            <person name="Vulpe C.D."/>
            <person name="Tuck P."/>
            <person name="Blalock B.J."/>
            <person name="Lin Y.-Y."/>
            <person name="Smith M.E."/>
            <person name="Ochoa-Acuna H."/>
            <person name="Chen M.-J.M."/>
            <person name="Childers C.P."/>
            <person name="Qu J."/>
            <person name="Dugan S."/>
            <person name="Lee S.L."/>
            <person name="Chao H."/>
            <person name="Dinh H."/>
            <person name="Han Y."/>
            <person name="Doddapaneni H."/>
            <person name="Worley K.C."/>
            <person name="Muzny D.M."/>
            <person name="Gibbs R.A."/>
            <person name="Richards S."/>
        </authorList>
    </citation>
    <scope>NUCLEOTIDE SEQUENCE</scope>
    <source>
        <strain evidence="5">HAZT.00-mixed</strain>
        <tissue evidence="5">Whole organism</tissue>
    </source>
</reference>
<evidence type="ECO:0000256" key="1">
    <source>
        <dbReference type="ARBA" id="ARBA00022605"/>
    </source>
</evidence>
<dbReference type="AlphaFoldDB" id="A0A6A0HD10"/>
<keyword evidence="3" id="KW-0315">Glutamine amidotransferase</keyword>
<keyword evidence="1" id="KW-0028">Amino-acid biosynthesis</keyword>
<dbReference type="EMBL" id="JQDR03001112">
    <property type="protein sequence ID" value="KAA0203676.1"/>
    <property type="molecule type" value="Genomic_DNA"/>
</dbReference>
<proteinExistence type="predicted"/>
<evidence type="ECO:0000259" key="4">
    <source>
        <dbReference type="Pfam" id="PF00733"/>
    </source>
</evidence>
<accession>A0A6A0HD10</accession>
<dbReference type="InterPro" id="IPR001962">
    <property type="entry name" value="Asn_synthase"/>
</dbReference>
<dbReference type="Pfam" id="PF00733">
    <property type="entry name" value="Asn_synthase"/>
    <property type="match status" value="1"/>
</dbReference>
<dbReference type="PANTHER" id="PTHR45937:SF1">
    <property type="entry name" value="ASPARAGINE SYNTHETASE DOMAIN-CONTAINING PROTEIN 1"/>
    <property type="match status" value="1"/>
</dbReference>
<evidence type="ECO:0000256" key="3">
    <source>
        <dbReference type="ARBA" id="ARBA00022962"/>
    </source>
</evidence>
<gene>
    <name evidence="5" type="ORF">HAZT_HAZT008200</name>
</gene>
<dbReference type="Proteomes" id="UP000711488">
    <property type="component" value="Unassembled WGS sequence"/>
</dbReference>
<organism evidence="5">
    <name type="scientific">Hyalella azteca</name>
    <name type="common">Amphipod</name>
    <dbReference type="NCBI Taxonomy" id="294128"/>
    <lineage>
        <taxon>Eukaryota</taxon>
        <taxon>Metazoa</taxon>
        <taxon>Ecdysozoa</taxon>
        <taxon>Arthropoda</taxon>
        <taxon>Crustacea</taxon>
        <taxon>Multicrustacea</taxon>
        <taxon>Malacostraca</taxon>
        <taxon>Eumalacostraca</taxon>
        <taxon>Peracarida</taxon>
        <taxon>Amphipoda</taxon>
        <taxon>Senticaudata</taxon>
        <taxon>Talitrida</taxon>
        <taxon>Talitroidea</taxon>
        <taxon>Hyalellidae</taxon>
        <taxon>Hyalella</taxon>
    </lineage>
</organism>
<feature type="domain" description="Asparagine synthetase" evidence="4">
    <location>
        <begin position="8"/>
        <end position="78"/>
    </location>
</feature>
<dbReference type="InterPro" id="IPR051857">
    <property type="entry name" value="Asn_synthetase_domain"/>
</dbReference>
<dbReference type="PANTHER" id="PTHR45937">
    <property type="entry name" value="ASPARAGINE SYNTHETASE DOMAIN-CONTAINING PROTEIN 1"/>
    <property type="match status" value="1"/>
</dbReference>
<protein>
    <recommendedName>
        <fullName evidence="4">Asparagine synthetase domain-containing protein</fullName>
    </recommendedName>
</protein>
<comment type="caution">
    <text evidence="5">The sequence shown here is derived from an EMBL/GenBank/DDBJ whole genome shotgun (WGS) entry which is preliminary data.</text>
</comment>
<sequence length="135" mass="14734">MDCCGHCRVAVLFSGGLDSAVIALLLDKCLPVGESIDLINVAFPTHGEIAPQKSKKRTKNIQHQKLRKVNVSREELEACRASHIRPLLRPHNTVLDDSIGCALWFAGRGQGLVSGQPYVSPARVSIGRLRHVGVY</sequence>
<reference evidence="5" key="2">
    <citation type="journal article" date="2018" name="Environ. Sci. Technol.">
        <title>The Toxicogenome of Hyalella azteca: A Model for Sediment Ecotoxicology and Evolutionary Toxicology.</title>
        <authorList>
            <person name="Poynton H.C."/>
            <person name="Hasenbein S."/>
            <person name="Benoit J.B."/>
            <person name="Sepulveda M.S."/>
            <person name="Poelchau M.F."/>
            <person name="Hughes D.S.T."/>
            <person name="Murali S.C."/>
            <person name="Chen S."/>
            <person name="Glastad K.M."/>
            <person name="Goodisman M.A.D."/>
            <person name="Werren J.H."/>
            <person name="Vineis J.H."/>
            <person name="Bowen J.L."/>
            <person name="Friedrich M."/>
            <person name="Jones J."/>
            <person name="Robertson H.M."/>
            <person name="Feyereisen R."/>
            <person name="Mechler-Hickson A."/>
            <person name="Mathers N."/>
            <person name="Lee C.E."/>
            <person name="Colbourne J.K."/>
            <person name="Biales A."/>
            <person name="Johnston J.S."/>
            <person name="Wellborn G.A."/>
            <person name="Rosendale A.J."/>
            <person name="Cridge A.G."/>
            <person name="Munoz-Torres M.C."/>
            <person name="Bain P.A."/>
            <person name="Manny A.R."/>
            <person name="Major K.M."/>
            <person name="Lambert F.N."/>
            <person name="Vulpe C.D."/>
            <person name="Tuck P."/>
            <person name="Blalock B.J."/>
            <person name="Lin Y.Y."/>
            <person name="Smith M.E."/>
            <person name="Ochoa-Acuna H."/>
            <person name="Chen M.M."/>
            <person name="Childers C.P."/>
            <person name="Qu J."/>
            <person name="Dugan S."/>
            <person name="Lee S.L."/>
            <person name="Chao H."/>
            <person name="Dinh H."/>
            <person name="Han Y."/>
            <person name="Doddapaneni H."/>
            <person name="Worley K.C."/>
            <person name="Muzny D.M."/>
            <person name="Gibbs R.A."/>
            <person name="Richards S."/>
        </authorList>
    </citation>
    <scope>NUCLEOTIDE SEQUENCE</scope>
    <source>
        <strain evidence="5">HAZT.00-mixed</strain>
        <tissue evidence="5">Whole organism</tissue>
    </source>
</reference>
<evidence type="ECO:0000313" key="5">
    <source>
        <dbReference type="EMBL" id="KAA0203676.1"/>
    </source>
</evidence>